<comment type="caution">
    <text evidence="3">The sequence shown here is derived from an EMBL/GenBank/DDBJ whole genome shotgun (WGS) entry which is preliminary data.</text>
</comment>
<evidence type="ECO:0000313" key="4">
    <source>
        <dbReference type="Proteomes" id="UP001155027"/>
    </source>
</evidence>
<name>A0A9X2Q8S3_9BACT</name>
<sequence>MNTSVSEPKKSAPTLDDLPPPPEENTGWPWTEQSDPLPETQPNGEPWPKISIVTPSYNQGQFIEETIRSVLLQGYPNLEYIVMDGGSSDHSTDILEKYDPWIDYWESQEDRGQAHAINRGFARAGGRIFAWLNSDDWFALDALHAAVAALSDAPEDVAAVVGKGHMVDKEGAVVYTPETTELTRDALLDWMEYGHFIQPACVFRKSAWDEAGPLREDLTYCFDVALWLSMADQAEFRRIDETIAYALKHEEAKTIAQRNRSRAETIVVAAEYGGTDVALKEINKLVDRLEYFESKVEAVVNHPLYKVYRGIKRIFKGLNS</sequence>
<dbReference type="InterPro" id="IPR029044">
    <property type="entry name" value="Nucleotide-diphossugar_trans"/>
</dbReference>
<evidence type="ECO:0000256" key="1">
    <source>
        <dbReference type="SAM" id="MobiDB-lite"/>
    </source>
</evidence>
<dbReference type="PANTHER" id="PTHR22916:SF65">
    <property type="entry name" value="SLR1065 PROTEIN"/>
    <property type="match status" value="1"/>
</dbReference>
<dbReference type="Pfam" id="PF00535">
    <property type="entry name" value="Glycos_transf_2"/>
    <property type="match status" value="1"/>
</dbReference>
<feature type="domain" description="Glycosyltransferase 2-like" evidence="2">
    <location>
        <begin position="51"/>
        <end position="206"/>
    </location>
</feature>
<reference evidence="3" key="1">
    <citation type="submission" date="2022-08" db="EMBL/GenBank/DDBJ databases">
        <title>Genomic Encyclopedia of Type Strains, Phase V (KMG-V): Genome sequencing to study the core and pangenomes of soil and plant-associated prokaryotes.</title>
        <authorList>
            <person name="Whitman W."/>
        </authorList>
    </citation>
    <scope>NUCLEOTIDE SEQUENCE</scope>
    <source>
        <strain evidence="3">0</strain>
    </source>
</reference>
<dbReference type="RefSeq" id="WP_259080815.1">
    <property type="nucleotide sequence ID" value="NZ_JANUAU010000009.1"/>
</dbReference>
<dbReference type="CDD" id="cd06433">
    <property type="entry name" value="GT_2_WfgS_like"/>
    <property type="match status" value="1"/>
</dbReference>
<dbReference type="PANTHER" id="PTHR22916">
    <property type="entry name" value="GLYCOSYLTRANSFERASE"/>
    <property type="match status" value="1"/>
</dbReference>
<evidence type="ECO:0000259" key="2">
    <source>
        <dbReference type="Pfam" id="PF00535"/>
    </source>
</evidence>
<accession>A0A9X2Q8S3</accession>
<organism evidence="3 4">
    <name type="scientific">Salinibacter ruber</name>
    <dbReference type="NCBI Taxonomy" id="146919"/>
    <lineage>
        <taxon>Bacteria</taxon>
        <taxon>Pseudomonadati</taxon>
        <taxon>Rhodothermota</taxon>
        <taxon>Rhodothermia</taxon>
        <taxon>Rhodothermales</taxon>
        <taxon>Salinibacteraceae</taxon>
        <taxon>Salinibacter</taxon>
    </lineage>
</organism>
<dbReference type="AlphaFoldDB" id="A0A9X2Q8S3"/>
<dbReference type="GO" id="GO:0016758">
    <property type="term" value="F:hexosyltransferase activity"/>
    <property type="evidence" value="ECO:0007669"/>
    <property type="project" value="UniProtKB-ARBA"/>
</dbReference>
<protein>
    <submittedName>
        <fullName evidence="3">Glycosyltransferase involved in cell wall biosynthesis</fullName>
    </submittedName>
</protein>
<evidence type="ECO:0000313" key="3">
    <source>
        <dbReference type="EMBL" id="MCS3678771.1"/>
    </source>
</evidence>
<proteinExistence type="predicted"/>
<feature type="region of interest" description="Disordered" evidence="1">
    <location>
        <begin position="1"/>
        <end position="50"/>
    </location>
</feature>
<dbReference type="Proteomes" id="UP001155027">
    <property type="component" value="Unassembled WGS sequence"/>
</dbReference>
<dbReference type="Gene3D" id="3.90.550.10">
    <property type="entry name" value="Spore Coat Polysaccharide Biosynthesis Protein SpsA, Chain A"/>
    <property type="match status" value="1"/>
</dbReference>
<dbReference type="InterPro" id="IPR001173">
    <property type="entry name" value="Glyco_trans_2-like"/>
</dbReference>
<dbReference type="EMBL" id="JANUAU010000009">
    <property type="protein sequence ID" value="MCS3678771.1"/>
    <property type="molecule type" value="Genomic_DNA"/>
</dbReference>
<dbReference type="SUPFAM" id="SSF53448">
    <property type="entry name" value="Nucleotide-diphospho-sugar transferases"/>
    <property type="match status" value="1"/>
</dbReference>
<gene>
    <name evidence="3" type="ORF">GGP71_002712</name>
</gene>